<sequence length="57" mass="6391">EAADTVRDLHFVRNVSESYYAIGAIAEAHLQAVRGVKRDICRTCRQPEQQQSEETGS</sequence>
<proteinExistence type="predicted"/>
<reference evidence="1 2" key="1">
    <citation type="journal article" date="2023" name="Sci. Data">
        <title>Genome assembly of the Korean intertidal mud-creeper Batillaria attramentaria.</title>
        <authorList>
            <person name="Patra A.K."/>
            <person name="Ho P.T."/>
            <person name="Jun S."/>
            <person name="Lee S.J."/>
            <person name="Kim Y."/>
            <person name="Won Y.J."/>
        </authorList>
    </citation>
    <scope>NUCLEOTIDE SEQUENCE [LARGE SCALE GENOMIC DNA]</scope>
    <source>
        <strain evidence="1">Wonlab-2016</strain>
    </source>
</reference>
<organism evidence="1 2">
    <name type="scientific">Batillaria attramentaria</name>
    <dbReference type="NCBI Taxonomy" id="370345"/>
    <lineage>
        <taxon>Eukaryota</taxon>
        <taxon>Metazoa</taxon>
        <taxon>Spiralia</taxon>
        <taxon>Lophotrochozoa</taxon>
        <taxon>Mollusca</taxon>
        <taxon>Gastropoda</taxon>
        <taxon>Caenogastropoda</taxon>
        <taxon>Sorbeoconcha</taxon>
        <taxon>Cerithioidea</taxon>
        <taxon>Batillariidae</taxon>
        <taxon>Batillaria</taxon>
    </lineage>
</organism>
<comment type="caution">
    <text evidence="1">The sequence shown here is derived from an EMBL/GenBank/DDBJ whole genome shotgun (WGS) entry which is preliminary data.</text>
</comment>
<dbReference type="EMBL" id="JACVVK020000611">
    <property type="protein sequence ID" value="KAK7462656.1"/>
    <property type="molecule type" value="Genomic_DNA"/>
</dbReference>
<dbReference type="Proteomes" id="UP001519460">
    <property type="component" value="Unassembled WGS sequence"/>
</dbReference>
<keyword evidence="2" id="KW-1185">Reference proteome</keyword>
<evidence type="ECO:0000313" key="2">
    <source>
        <dbReference type="Proteomes" id="UP001519460"/>
    </source>
</evidence>
<feature type="non-terminal residue" evidence="1">
    <location>
        <position position="1"/>
    </location>
</feature>
<name>A0ABD0J6F1_9CAEN</name>
<dbReference type="AlphaFoldDB" id="A0ABD0J6F1"/>
<evidence type="ECO:0000313" key="1">
    <source>
        <dbReference type="EMBL" id="KAK7462656.1"/>
    </source>
</evidence>
<protein>
    <submittedName>
        <fullName evidence="1">Uncharacterized protein</fullName>
    </submittedName>
</protein>
<accession>A0ABD0J6F1</accession>
<gene>
    <name evidence="1" type="ORF">BaRGS_00038307</name>
</gene>